<feature type="chain" id="PRO_5040210711" description="SH3 domain-containing protein" evidence="3">
    <location>
        <begin position="18"/>
        <end position="263"/>
    </location>
</feature>
<feature type="signal peptide" evidence="3">
    <location>
        <begin position="1"/>
        <end position="17"/>
    </location>
</feature>
<feature type="region of interest" description="Disordered" evidence="2">
    <location>
        <begin position="184"/>
        <end position="213"/>
    </location>
</feature>
<feature type="domain" description="SH3" evidence="4">
    <location>
        <begin position="50"/>
        <end position="99"/>
    </location>
</feature>
<proteinExistence type="predicted"/>
<feature type="compositionally biased region" description="Polar residues" evidence="2">
    <location>
        <begin position="184"/>
        <end position="210"/>
    </location>
</feature>
<keyword evidence="6" id="KW-1185">Reference proteome</keyword>
<protein>
    <recommendedName>
        <fullName evidence="4">SH3 domain-containing protein</fullName>
    </recommendedName>
</protein>
<evidence type="ECO:0000313" key="5">
    <source>
        <dbReference type="EMBL" id="CAH1407046.1"/>
    </source>
</evidence>
<evidence type="ECO:0000259" key="4">
    <source>
        <dbReference type="Pfam" id="PF07653"/>
    </source>
</evidence>
<sequence length="263" mass="28946">MCWLFCVSVLFFTLTTSDSTLLDKLSKIKWHCADENCSVPISEGYGLRLYNGDDPLKLNFNANDQFLILGKTNDDKFDNYWLVQTGDRKGIVPVQFVKERKVIINKGEQIITELDLSSIIQPVQTERTIKEAIKPSPPKVVVDGTTLPSYEDEPSDVVVEEESEEVYESSIPLEKENLVFGTSGFSDTSSIKNDSPETDGNQQTNHSGTSEGFVGDKVASIVSHNVDITEGANSDIENGTTPEISGIVASQNFANDVVETVHC</sequence>
<evidence type="ECO:0000313" key="6">
    <source>
        <dbReference type="Proteomes" id="UP001152798"/>
    </source>
</evidence>
<dbReference type="Proteomes" id="UP001152798">
    <property type="component" value="Chromosome 7"/>
</dbReference>
<dbReference type="Pfam" id="PF07653">
    <property type="entry name" value="SH3_2"/>
    <property type="match status" value="1"/>
</dbReference>
<accession>A0A9P0HTC7</accession>
<keyword evidence="1" id="KW-0728">SH3 domain</keyword>
<name>A0A9P0HTC7_NEZVI</name>
<gene>
    <name evidence="5" type="ORF">NEZAVI_LOCUS14857</name>
</gene>
<dbReference type="EMBL" id="OV725083">
    <property type="protein sequence ID" value="CAH1407046.1"/>
    <property type="molecule type" value="Genomic_DNA"/>
</dbReference>
<dbReference type="InterPro" id="IPR001452">
    <property type="entry name" value="SH3_domain"/>
</dbReference>
<evidence type="ECO:0000256" key="1">
    <source>
        <dbReference type="ARBA" id="ARBA00022443"/>
    </source>
</evidence>
<dbReference type="SUPFAM" id="SSF50044">
    <property type="entry name" value="SH3-domain"/>
    <property type="match status" value="1"/>
</dbReference>
<organism evidence="5 6">
    <name type="scientific">Nezara viridula</name>
    <name type="common">Southern green stink bug</name>
    <name type="synonym">Cimex viridulus</name>
    <dbReference type="NCBI Taxonomy" id="85310"/>
    <lineage>
        <taxon>Eukaryota</taxon>
        <taxon>Metazoa</taxon>
        <taxon>Ecdysozoa</taxon>
        <taxon>Arthropoda</taxon>
        <taxon>Hexapoda</taxon>
        <taxon>Insecta</taxon>
        <taxon>Pterygota</taxon>
        <taxon>Neoptera</taxon>
        <taxon>Paraneoptera</taxon>
        <taxon>Hemiptera</taxon>
        <taxon>Heteroptera</taxon>
        <taxon>Panheteroptera</taxon>
        <taxon>Pentatomomorpha</taxon>
        <taxon>Pentatomoidea</taxon>
        <taxon>Pentatomidae</taxon>
        <taxon>Pentatominae</taxon>
        <taxon>Nezara</taxon>
    </lineage>
</organism>
<dbReference type="InterPro" id="IPR036028">
    <property type="entry name" value="SH3-like_dom_sf"/>
</dbReference>
<dbReference type="Gene3D" id="2.30.30.40">
    <property type="entry name" value="SH3 Domains"/>
    <property type="match status" value="1"/>
</dbReference>
<evidence type="ECO:0000256" key="3">
    <source>
        <dbReference type="SAM" id="SignalP"/>
    </source>
</evidence>
<keyword evidence="3" id="KW-0732">Signal</keyword>
<dbReference type="AlphaFoldDB" id="A0A9P0HTC7"/>
<dbReference type="OrthoDB" id="10556255at2759"/>
<reference evidence="5" key="1">
    <citation type="submission" date="2022-01" db="EMBL/GenBank/DDBJ databases">
        <authorList>
            <person name="King R."/>
        </authorList>
    </citation>
    <scope>NUCLEOTIDE SEQUENCE</scope>
</reference>
<evidence type="ECO:0000256" key="2">
    <source>
        <dbReference type="SAM" id="MobiDB-lite"/>
    </source>
</evidence>